<dbReference type="STRING" id="33097.A0A150GSV3"/>
<feature type="compositionally biased region" description="Basic and acidic residues" evidence="1">
    <location>
        <begin position="156"/>
        <end position="165"/>
    </location>
</feature>
<reference evidence="3" key="1">
    <citation type="journal article" date="2016" name="Nat. Commun.">
        <title>The Gonium pectorale genome demonstrates co-option of cell cycle regulation during the evolution of multicellularity.</title>
        <authorList>
            <person name="Hanschen E.R."/>
            <person name="Marriage T.N."/>
            <person name="Ferris P.J."/>
            <person name="Hamaji T."/>
            <person name="Toyoda A."/>
            <person name="Fujiyama A."/>
            <person name="Neme R."/>
            <person name="Noguchi H."/>
            <person name="Minakuchi Y."/>
            <person name="Suzuki M."/>
            <person name="Kawai-Toyooka H."/>
            <person name="Smith D.R."/>
            <person name="Sparks H."/>
            <person name="Anderson J."/>
            <person name="Bakaric R."/>
            <person name="Luria V."/>
            <person name="Karger A."/>
            <person name="Kirschner M.W."/>
            <person name="Durand P.M."/>
            <person name="Michod R.E."/>
            <person name="Nozaki H."/>
            <person name="Olson B.J."/>
        </authorList>
    </citation>
    <scope>NUCLEOTIDE SEQUENCE [LARGE SCALE GENOMIC DNA]</scope>
    <source>
        <strain evidence="3">NIES-2863</strain>
    </source>
</reference>
<proteinExistence type="predicted"/>
<evidence type="ECO:0000256" key="1">
    <source>
        <dbReference type="SAM" id="MobiDB-lite"/>
    </source>
</evidence>
<dbReference type="AlphaFoldDB" id="A0A150GSV3"/>
<dbReference type="OrthoDB" id="10672773at2759"/>
<dbReference type="GO" id="GO:0003677">
    <property type="term" value="F:DNA binding"/>
    <property type="evidence" value="ECO:0007669"/>
    <property type="project" value="InterPro"/>
</dbReference>
<accession>A0A150GSV3</accession>
<feature type="region of interest" description="Disordered" evidence="1">
    <location>
        <begin position="960"/>
        <end position="1029"/>
    </location>
</feature>
<keyword evidence="3" id="KW-1185">Reference proteome</keyword>
<sequence length="1234" mass="128890">MQINEVALKLGIDQGVAQRVAADRRRKLVRLLGPGDEAEEAEEAAGGEGAQAKRRRALVRLPRLYLGVRGVTVQGMGRPGPQAGAAAGAAAAPASAAAVPLVPAAAQMALVVQGGAQQLQQLQLLQQQLRARQEQQQQQQQQRRRRRSSPATRARVLAEKAERKTARAAKRAAKEAAKAERRAAQDAGTYTHKRRRRAGAEAGSAEPGAEMAAGEPERKRRRRRKADEEGDGEGADRERPKPRQRRTAASRDGAGPSRTRSRRSAAGAEATERHRSPASASASGDDSGSEGEGVADDGGGDVPRLPSNAAPTRLRRLLWTVSEDRVVLTEYVRMAVDSGPHVRLPWGSRADTLPYTPKHCVRHIRYLKRVYPKYMGRLDELLRRAFEFTKQIRQEGADRDGARKQQEKEAEEEQKGEQGDADGAGEEAGKARRTLRRTQSVLKITRAIVSGRGSSAGRGTGAAAGRADADAADAAAGAAAAGAPATGEPPAAAAADDGTVAAEAGAAAADTVLLTAQPDGEAEDAVARRNAVLEADRDAVVQEALALVEDFVLVIPRRASQRLRDRLQREGGLELGQLLEPGVTEATLKRRAASVTAEQRKLLTMASDGAASGTLVATVLKGSPSGGGAAATGQRRGRRSMAAMLPLASSVVVIVPVMVPQLARPSVVVTAAMGRLVSILYLVRSIGGEWRLALASPRVVDAFKDFGARFDADTKAAALKQLQLRGWLAPVGARRQLDLSPHFLSRLHGTDLPPALLARCTTAATKLDQLLARAQRLRRRLAEGGGEDMDVDGDAVAEAAAAPVAESADVAADPERAGFAAVERTCTVDPTRGSVVVDTTEMLPSELVALLLTRQAAGRLEVLPGSVEMVPEWAGQAATAGRLVTSVELLLQPADVASDPRVREAAAAACGAYLMEHERDGPGLEAVFEMVQALEGLLGAAGPDGATWEQLLSRLREAVRSGGEDGNNGGAVNATPAREASPAPAASGDIEALLASPAPAGGSGDAAAAAGAVSPPPPTPQAVVRLSAPPNPSDVALVLSAFERHGMLRRLGGWDAVHFVSSEHCQAALVLVAADAKPTGLNPAAAAAVMEATGGGEPNAQPAPPRERLLRPWCDHLGRPNAPLWCALAQRLLGLVMRHPGIPEPLLVAQMDVMPPQATREALAQLVSHGRLQVRAAPPPPPPRRPALLGGGGRGPAVPAAAGAGAAASQPVVHYFPSLSHLCDDGLLRIPLPP</sequence>
<feature type="compositionally biased region" description="Basic and acidic residues" evidence="1">
    <location>
        <begin position="172"/>
        <end position="184"/>
    </location>
</feature>
<comment type="caution">
    <text evidence="2">The sequence shown here is derived from an EMBL/GenBank/DDBJ whole genome shotgun (WGS) entry which is preliminary data.</text>
</comment>
<dbReference type="Proteomes" id="UP000075714">
    <property type="component" value="Unassembled WGS sequence"/>
</dbReference>
<dbReference type="GO" id="GO:0006384">
    <property type="term" value="P:transcription initiation at RNA polymerase III promoter"/>
    <property type="evidence" value="ECO:0007669"/>
    <property type="project" value="InterPro"/>
</dbReference>
<dbReference type="GO" id="GO:0042791">
    <property type="term" value="P:5S class rRNA transcription by RNA polymerase III"/>
    <property type="evidence" value="ECO:0007669"/>
    <property type="project" value="TreeGrafter"/>
</dbReference>
<dbReference type="InterPro" id="IPR044210">
    <property type="entry name" value="Tfc3-like"/>
</dbReference>
<dbReference type="EMBL" id="LSYV01000009">
    <property type="protein sequence ID" value="KXZ52893.1"/>
    <property type="molecule type" value="Genomic_DNA"/>
</dbReference>
<feature type="compositionally biased region" description="Acidic residues" evidence="1">
    <location>
        <begin position="287"/>
        <end position="299"/>
    </location>
</feature>
<dbReference type="PANTHER" id="PTHR15180:SF1">
    <property type="entry name" value="GENERAL TRANSCRIPTION FACTOR 3C POLYPEPTIDE 1"/>
    <property type="match status" value="1"/>
</dbReference>
<evidence type="ECO:0000313" key="3">
    <source>
        <dbReference type="Proteomes" id="UP000075714"/>
    </source>
</evidence>
<feature type="compositionally biased region" description="Low complexity" evidence="1">
    <location>
        <begin position="974"/>
        <end position="986"/>
    </location>
</feature>
<feature type="compositionally biased region" description="Low complexity" evidence="1">
    <location>
        <begin position="995"/>
        <end position="1013"/>
    </location>
</feature>
<gene>
    <name evidence="2" type="ORF">GPECTOR_8g273</name>
</gene>
<organism evidence="2 3">
    <name type="scientific">Gonium pectorale</name>
    <name type="common">Green alga</name>
    <dbReference type="NCBI Taxonomy" id="33097"/>
    <lineage>
        <taxon>Eukaryota</taxon>
        <taxon>Viridiplantae</taxon>
        <taxon>Chlorophyta</taxon>
        <taxon>core chlorophytes</taxon>
        <taxon>Chlorophyceae</taxon>
        <taxon>CS clade</taxon>
        <taxon>Chlamydomonadales</taxon>
        <taxon>Volvocaceae</taxon>
        <taxon>Gonium</taxon>
    </lineage>
</organism>
<feature type="compositionally biased region" description="Basic and acidic residues" evidence="1">
    <location>
        <begin position="393"/>
        <end position="418"/>
    </location>
</feature>
<name>A0A150GSV3_GONPE</name>
<dbReference type="PANTHER" id="PTHR15180">
    <property type="entry name" value="GENERAL TRANSCRIPTION FACTOR 3C POLYPEPTIDE 1"/>
    <property type="match status" value="1"/>
</dbReference>
<protein>
    <recommendedName>
        <fullName evidence="4">B-block binding subunit of TFIIIC domain-containing protein</fullName>
    </recommendedName>
</protein>
<feature type="region of interest" description="Disordered" evidence="1">
    <location>
        <begin position="393"/>
        <end position="436"/>
    </location>
</feature>
<feature type="region of interest" description="Disordered" evidence="1">
    <location>
        <begin position="135"/>
        <end position="308"/>
    </location>
</feature>
<feature type="region of interest" description="Disordered" evidence="1">
    <location>
        <begin position="1173"/>
        <end position="1202"/>
    </location>
</feature>
<evidence type="ECO:0008006" key="4">
    <source>
        <dbReference type="Google" id="ProtNLM"/>
    </source>
</evidence>
<feature type="compositionally biased region" description="Low complexity" evidence="1">
    <location>
        <begin position="253"/>
        <end position="269"/>
    </location>
</feature>
<evidence type="ECO:0000313" key="2">
    <source>
        <dbReference type="EMBL" id="KXZ52893.1"/>
    </source>
</evidence>
<dbReference type="GO" id="GO:0000127">
    <property type="term" value="C:transcription factor TFIIIC complex"/>
    <property type="evidence" value="ECO:0007669"/>
    <property type="project" value="InterPro"/>
</dbReference>
<feature type="compositionally biased region" description="Low complexity" evidence="1">
    <location>
        <begin position="200"/>
        <end position="214"/>
    </location>
</feature>